<name>A0ABV6EZJ5_9BRAD</name>
<sequence length="76" mass="8510">MKALSIRQPWAWCIVDPRTAAQGGDEWSIHRRAVRAFVIDNIASVDFRKLDKFWLVELLTSAGPVAARADEGRMAA</sequence>
<organism evidence="1 2">
    <name type="scientific">Rhodopseudomonas telluris</name>
    <dbReference type="NCBI Taxonomy" id="644215"/>
    <lineage>
        <taxon>Bacteria</taxon>
        <taxon>Pseudomonadati</taxon>
        <taxon>Pseudomonadota</taxon>
        <taxon>Alphaproteobacteria</taxon>
        <taxon>Hyphomicrobiales</taxon>
        <taxon>Nitrobacteraceae</taxon>
        <taxon>Rhodopseudomonas</taxon>
    </lineage>
</organism>
<proteinExistence type="predicted"/>
<evidence type="ECO:0000313" key="2">
    <source>
        <dbReference type="Proteomes" id="UP001589775"/>
    </source>
</evidence>
<accession>A0ABV6EZJ5</accession>
<dbReference type="RefSeq" id="WP_378392853.1">
    <property type="nucleotide sequence ID" value="NZ_JBHLWM010000012.1"/>
</dbReference>
<evidence type="ECO:0000313" key="1">
    <source>
        <dbReference type="EMBL" id="MFC0243657.1"/>
    </source>
</evidence>
<protein>
    <submittedName>
        <fullName evidence="1">Uncharacterized protein</fullName>
    </submittedName>
</protein>
<dbReference type="EMBL" id="JBHLWM010000012">
    <property type="protein sequence ID" value="MFC0243657.1"/>
    <property type="molecule type" value="Genomic_DNA"/>
</dbReference>
<comment type="caution">
    <text evidence="1">The sequence shown here is derived from an EMBL/GenBank/DDBJ whole genome shotgun (WGS) entry which is preliminary data.</text>
</comment>
<keyword evidence="2" id="KW-1185">Reference proteome</keyword>
<gene>
    <name evidence="1" type="ORF">ACFFJ6_24455</name>
</gene>
<dbReference type="Proteomes" id="UP001589775">
    <property type="component" value="Unassembled WGS sequence"/>
</dbReference>
<reference evidence="1 2" key="1">
    <citation type="submission" date="2024-09" db="EMBL/GenBank/DDBJ databases">
        <authorList>
            <person name="Sun Q."/>
            <person name="Mori K."/>
        </authorList>
    </citation>
    <scope>NUCLEOTIDE SEQUENCE [LARGE SCALE GENOMIC DNA]</scope>
    <source>
        <strain evidence="1 2">KCTC 23279</strain>
    </source>
</reference>